<dbReference type="CDD" id="cd08351">
    <property type="entry name" value="ChaP_like"/>
    <property type="match status" value="1"/>
</dbReference>
<accession>A0A5N6A3J3</accession>
<dbReference type="RefSeq" id="WP_139670084.1">
    <property type="nucleotide sequence ID" value="NZ_VDLY02000012.1"/>
</dbReference>
<gene>
    <name evidence="2" type="ORF">FH607_018820</name>
</gene>
<name>A0A5N6A3J3_9ACTN</name>
<dbReference type="Proteomes" id="UP000314251">
    <property type="component" value="Unassembled WGS sequence"/>
</dbReference>
<feature type="domain" description="VOC" evidence="1">
    <location>
        <begin position="4"/>
        <end position="123"/>
    </location>
</feature>
<evidence type="ECO:0000259" key="1">
    <source>
        <dbReference type="PROSITE" id="PS51819"/>
    </source>
</evidence>
<protein>
    <submittedName>
        <fullName evidence="2">VOC family protein</fullName>
    </submittedName>
</protein>
<dbReference type="PROSITE" id="PS51819">
    <property type="entry name" value="VOC"/>
    <property type="match status" value="1"/>
</dbReference>
<dbReference type="OrthoDB" id="9810341at2"/>
<dbReference type="Pfam" id="PF00903">
    <property type="entry name" value="Glyoxalase"/>
    <property type="match status" value="1"/>
</dbReference>
<evidence type="ECO:0000313" key="3">
    <source>
        <dbReference type="Proteomes" id="UP000314251"/>
    </source>
</evidence>
<proteinExistence type="predicted"/>
<dbReference type="SUPFAM" id="SSF54593">
    <property type="entry name" value="Glyoxalase/Bleomycin resistance protein/Dihydroxybiphenyl dioxygenase"/>
    <property type="match status" value="1"/>
</dbReference>
<sequence>MPVELNHTIVPARDPEASARFLADILGLSVDPPVAHFTPVTLANEVSLDYDRFDDFAPNHYAFLLGEREFDAALARLRRGGITHYGDPACREAGQVYRSGRTEGRRGTYFHDPEGHLMEILTPGRARP</sequence>
<dbReference type="InterPro" id="IPR037523">
    <property type="entry name" value="VOC_core"/>
</dbReference>
<comment type="caution">
    <text evidence="2">The sequence shown here is derived from an EMBL/GenBank/DDBJ whole genome shotgun (WGS) entry which is preliminary data.</text>
</comment>
<dbReference type="AlphaFoldDB" id="A0A5N6A3J3"/>
<dbReference type="InterPro" id="IPR029068">
    <property type="entry name" value="Glyas_Bleomycin-R_OHBP_Dase"/>
</dbReference>
<dbReference type="InterPro" id="IPR004360">
    <property type="entry name" value="Glyas_Fos-R_dOase_dom"/>
</dbReference>
<organism evidence="2 3">
    <name type="scientific">Streptomyces mimosae</name>
    <dbReference type="NCBI Taxonomy" id="2586635"/>
    <lineage>
        <taxon>Bacteria</taxon>
        <taxon>Bacillati</taxon>
        <taxon>Actinomycetota</taxon>
        <taxon>Actinomycetes</taxon>
        <taxon>Kitasatosporales</taxon>
        <taxon>Streptomycetaceae</taxon>
        <taxon>Streptomyces</taxon>
    </lineage>
</organism>
<dbReference type="EMBL" id="VDLY02000012">
    <property type="protein sequence ID" value="KAB8163357.1"/>
    <property type="molecule type" value="Genomic_DNA"/>
</dbReference>
<reference evidence="2" key="1">
    <citation type="submission" date="2019-10" db="EMBL/GenBank/DDBJ databases">
        <title>Nonomuraea sp. nov., isolated from Phyllanthus amarus.</title>
        <authorList>
            <person name="Klykleung N."/>
            <person name="Tanasupawat S."/>
        </authorList>
    </citation>
    <scope>NUCLEOTIDE SEQUENCE [LARGE SCALE GENOMIC DNA]</scope>
    <source>
        <strain evidence="2">3MP-10</strain>
    </source>
</reference>
<dbReference type="Gene3D" id="3.10.180.10">
    <property type="entry name" value="2,3-Dihydroxybiphenyl 1,2-Dioxygenase, domain 1"/>
    <property type="match status" value="1"/>
</dbReference>
<keyword evidence="3" id="KW-1185">Reference proteome</keyword>
<evidence type="ECO:0000313" key="2">
    <source>
        <dbReference type="EMBL" id="KAB8163357.1"/>
    </source>
</evidence>